<keyword evidence="5" id="KW-0503">Monooxygenase</keyword>
<protein>
    <submittedName>
        <fullName evidence="8">N-hydroxybenzoate hydroxylase</fullName>
    </submittedName>
</protein>
<dbReference type="SUPFAM" id="SSF51905">
    <property type="entry name" value="FAD/NAD(P)-binding domain"/>
    <property type="match status" value="1"/>
</dbReference>
<evidence type="ECO:0000256" key="3">
    <source>
        <dbReference type="ARBA" id="ARBA00022827"/>
    </source>
</evidence>
<dbReference type="EMBL" id="BHYM01000005">
    <property type="protein sequence ID" value="GCE37032.1"/>
    <property type="molecule type" value="Genomic_DNA"/>
</dbReference>
<keyword evidence="3" id="KW-0274">FAD</keyword>
<keyword evidence="2" id="KW-0285">Flavoprotein</keyword>
<dbReference type="PRINTS" id="PR00420">
    <property type="entry name" value="RNGMNOXGNASE"/>
</dbReference>
<feature type="domain" description="FAD-binding" evidence="7">
    <location>
        <begin position="7"/>
        <end position="351"/>
    </location>
</feature>
<name>A0A402C0D4_RHOWR</name>
<dbReference type="PANTHER" id="PTHR13789:SF318">
    <property type="entry name" value="GERANYLGERANYL DIPHOSPHATE REDUCTASE"/>
    <property type="match status" value="1"/>
</dbReference>
<keyword evidence="4" id="KW-0560">Oxidoreductase</keyword>
<dbReference type="PANTHER" id="PTHR13789">
    <property type="entry name" value="MONOOXYGENASE"/>
    <property type="match status" value="1"/>
</dbReference>
<organism evidence="8 9">
    <name type="scientific">Rhodococcus wratislaviensis</name>
    <name type="common">Tsukamurella wratislaviensis</name>
    <dbReference type="NCBI Taxonomy" id="44752"/>
    <lineage>
        <taxon>Bacteria</taxon>
        <taxon>Bacillati</taxon>
        <taxon>Actinomycetota</taxon>
        <taxon>Actinomycetes</taxon>
        <taxon>Mycobacteriales</taxon>
        <taxon>Nocardiaceae</taxon>
        <taxon>Rhodococcus</taxon>
    </lineage>
</organism>
<evidence type="ECO:0000256" key="4">
    <source>
        <dbReference type="ARBA" id="ARBA00023002"/>
    </source>
</evidence>
<accession>A0A402C0D4</accession>
<evidence type="ECO:0000313" key="9">
    <source>
        <dbReference type="Proteomes" id="UP000287519"/>
    </source>
</evidence>
<proteinExistence type="predicted"/>
<dbReference type="InterPro" id="IPR050493">
    <property type="entry name" value="FAD-dep_Monooxygenase_BioMet"/>
</dbReference>
<feature type="region of interest" description="Disordered" evidence="6">
    <location>
        <begin position="398"/>
        <end position="445"/>
    </location>
</feature>
<evidence type="ECO:0000313" key="8">
    <source>
        <dbReference type="EMBL" id="GCE37032.1"/>
    </source>
</evidence>
<evidence type="ECO:0000256" key="6">
    <source>
        <dbReference type="SAM" id="MobiDB-lite"/>
    </source>
</evidence>
<keyword evidence="9" id="KW-1185">Reference proteome</keyword>
<dbReference type="InterPro" id="IPR036188">
    <property type="entry name" value="FAD/NAD-bd_sf"/>
</dbReference>
<dbReference type="Pfam" id="PF01494">
    <property type="entry name" value="FAD_binding_3"/>
    <property type="match status" value="1"/>
</dbReference>
<comment type="cofactor">
    <cofactor evidence="1">
        <name>FAD</name>
        <dbReference type="ChEBI" id="CHEBI:57692"/>
    </cofactor>
</comment>
<feature type="region of interest" description="Disordered" evidence="6">
    <location>
        <begin position="468"/>
        <end position="504"/>
    </location>
</feature>
<evidence type="ECO:0000256" key="2">
    <source>
        <dbReference type="ARBA" id="ARBA00022630"/>
    </source>
</evidence>
<dbReference type="Gene3D" id="3.50.50.60">
    <property type="entry name" value="FAD/NAD(P)-binding domain"/>
    <property type="match status" value="1"/>
</dbReference>
<evidence type="ECO:0000256" key="1">
    <source>
        <dbReference type="ARBA" id="ARBA00001974"/>
    </source>
</evidence>
<feature type="compositionally biased region" description="Low complexity" evidence="6">
    <location>
        <begin position="419"/>
        <end position="442"/>
    </location>
</feature>
<feature type="compositionally biased region" description="Basic residues" evidence="6">
    <location>
        <begin position="476"/>
        <end position="489"/>
    </location>
</feature>
<dbReference type="Proteomes" id="UP000287519">
    <property type="component" value="Unassembled WGS sequence"/>
</dbReference>
<reference evidence="8 9" key="1">
    <citation type="submission" date="2018-11" db="EMBL/GenBank/DDBJ databases">
        <title>Microbial catabolism of amino acid.</title>
        <authorList>
            <person name="Hibi M."/>
            <person name="Ogawa J."/>
        </authorList>
    </citation>
    <scope>NUCLEOTIDE SEQUENCE [LARGE SCALE GENOMIC DNA]</scope>
    <source>
        <strain evidence="8 9">C31-06</strain>
    </source>
</reference>
<comment type="caution">
    <text evidence="8">The sequence shown here is derived from an EMBL/GenBank/DDBJ whole genome shotgun (WGS) entry which is preliminary data.</text>
</comment>
<evidence type="ECO:0000259" key="7">
    <source>
        <dbReference type="Pfam" id="PF01494"/>
    </source>
</evidence>
<dbReference type="SUPFAM" id="SSF54373">
    <property type="entry name" value="FAD-linked reductases, C-terminal domain"/>
    <property type="match status" value="1"/>
</dbReference>
<dbReference type="GO" id="GO:0071949">
    <property type="term" value="F:FAD binding"/>
    <property type="evidence" value="ECO:0007669"/>
    <property type="project" value="InterPro"/>
</dbReference>
<dbReference type="InterPro" id="IPR002938">
    <property type="entry name" value="FAD-bd"/>
</dbReference>
<dbReference type="AlphaFoldDB" id="A0A402C0D4"/>
<evidence type="ECO:0000256" key="5">
    <source>
        <dbReference type="ARBA" id="ARBA00023033"/>
    </source>
</evidence>
<feature type="compositionally biased region" description="Low complexity" evidence="6">
    <location>
        <begin position="398"/>
        <end position="411"/>
    </location>
</feature>
<gene>
    <name evidence="8" type="ORF">Rhow_006032</name>
</gene>
<sequence>MSNLQDARIIIAGGGIGGAANALALARKGANVTLFERATEFGEVGAGLQVGPHGARILDSWGVLDDVLSRAFLPKNIVFRDAVTAEVLTKIDLGAEFRARYGGPYFVTHRSDLHATLVDAARAAGAELHTGVTVTDVVTDSDRVHVSTDDGRTHEADIALGMDGLKSRLRAKISDDEPVSSGYAAYRGTTPYDEVNLDEDIEDVVGYIGPGCHFIQYPLRGGEMLNQVAVFESPGYKNGVENWGGPEELEQAYAHCHENVRRGIDYLWKDRWWPMYDREPIENWVDGRMILLGDAAHPPLQYLASGAVMAIEDAKCLADYADEDFSAGGGNSAWPQILKEVNTERAPRCNRIITTGRMWGELWHLDGTARIARNELFRTRDTSSYKYTDWLWGYSSDRTTPTTSTRSASSTHGFGSAASRRSCCRTGSSRCGGTTGSTCRRSWSAGRRTPRCSHRVRAHSRSCTACSTPSWTASSRRSRRSTTRSKRSRRDCSTSPRGPRRFSSARTGCGRNWCNCVASCCRCGRWWAPSSVGGPSPNAIGRRFSTACTPISTTT</sequence>
<dbReference type="GO" id="GO:0004497">
    <property type="term" value="F:monooxygenase activity"/>
    <property type="evidence" value="ECO:0007669"/>
    <property type="project" value="UniProtKB-KW"/>
</dbReference>